<feature type="transmembrane region" description="Helical" evidence="1">
    <location>
        <begin position="259"/>
        <end position="278"/>
    </location>
</feature>
<dbReference type="Pfam" id="PF00990">
    <property type="entry name" value="GGDEF"/>
    <property type="match status" value="1"/>
</dbReference>
<reference evidence="3" key="1">
    <citation type="submission" date="2021-01" db="EMBL/GenBank/DDBJ databases">
        <title>Whole genome shotgun sequence of Actinoplanes ferrugineus NBRC 15555.</title>
        <authorList>
            <person name="Komaki H."/>
            <person name="Tamura T."/>
        </authorList>
    </citation>
    <scope>NUCLEOTIDE SEQUENCE</scope>
    <source>
        <strain evidence="3">NBRC 15555</strain>
    </source>
</reference>
<evidence type="ECO:0000313" key="4">
    <source>
        <dbReference type="Proteomes" id="UP000598174"/>
    </source>
</evidence>
<dbReference type="SMART" id="SM00267">
    <property type="entry name" value="GGDEF"/>
    <property type="match status" value="1"/>
</dbReference>
<feature type="transmembrane region" description="Helical" evidence="1">
    <location>
        <begin position="290"/>
        <end position="313"/>
    </location>
</feature>
<keyword evidence="1" id="KW-1133">Transmembrane helix</keyword>
<gene>
    <name evidence="3" type="ORF">Afe05nite_07240</name>
</gene>
<feature type="transmembrane region" description="Helical" evidence="1">
    <location>
        <begin position="195"/>
        <end position="215"/>
    </location>
</feature>
<evidence type="ECO:0000256" key="1">
    <source>
        <dbReference type="SAM" id="Phobius"/>
    </source>
</evidence>
<dbReference type="RefSeq" id="WP_203815499.1">
    <property type="nucleotide sequence ID" value="NZ_BAAABP010000014.1"/>
</dbReference>
<dbReference type="PANTHER" id="PTHR46663:SF3">
    <property type="entry name" value="SLL0267 PROTEIN"/>
    <property type="match status" value="1"/>
</dbReference>
<feature type="transmembrane region" description="Helical" evidence="1">
    <location>
        <begin position="221"/>
        <end position="247"/>
    </location>
</feature>
<protein>
    <recommendedName>
        <fullName evidence="2">GGDEF domain-containing protein</fullName>
    </recommendedName>
</protein>
<dbReference type="Gene3D" id="3.30.70.270">
    <property type="match status" value="1"/>
</dbReference>
<dbReference type="PROSITE" id="PS50887">
    <property type="entry name" value="GGDEF"/>
    <property type="match status" value="1"/>
</dbReference>
<accession>A0A919MBX4</accession>
<sequence length="489" mass="51033">MEKRLKRLLLPRVAAVVLAGFVLQAVLPRLSDRAGIVVASVPIGATSFFAVAGFARWAGREVGRRRAGWFLGSLAAGIFGIAYIFYSAAAILDRPLDDAGDGLSIVAAVLAAAALVLASPGQSDVSGRLAVALDVTAVAGALFALAWQLILDDVQARLDPGTYLMFTVILAIEAVAAALALVLMSRSKPTPNGYALRLLAGGLATFAVTSGLAAHNNATGLSWYATGAGAGYLIAVLLIGLASRTVLPSADRTGERIFAGIWPALPYIPVLLALAEVLRAYVKNGTLAPVLVWFLLAAVTLAMLRQFLLLFTIRGLIGSLRYQAHHDMLTDLPNRAAFHQVAAAALRVAEQHTAVLLLDLDGFKQVNDTMGHAAGDALLVAVGRRLGSALRAVDTPARLGGDEFVALLPGLTGPDQADEVARRLLHDIAEPMTVAGRELRVRASIGIAVCQGAGHDLDRLLQDADAALYEAKGAGKDTFRTGAVLSAAV</sequence>
<proteinExistence type="predicted"/>
<feature type="transmembrane region" description="Helical" evidence="1">
    <location>
        <begin position="67"/>
        <end position="90"/>
    </location>
</feature>
<feature type="transmembrane region" description="Helical" evidence="1">
    <location>
        <begin position="34"/>
        <end position="55"/>
    </location>
</feature>
<comment type="caution">
    <text evidence="3">The sequence shown here is derived from an EMBL/GenBank/DDBJ whole genome shotgun (WGS) entry which is preliminary data.</text>
</comment>
<dbReference type="AlphaFoldDB" id="A0A919MBX4"/>
<dbReference type="InterPro" id="IPR052163">
    <property type="entry name" value="DGC-Regulatory_Protein"/>
</dbReference>
<evidence type="ECO:0000259" key="2">
    <source>
        <dbReference type="PROSITE" id="PS50887"/>
    </source>
</evidence>
<name>A0A919MBX4_9ACTN</name>
<dbReference type="InterPro" id="IPR043128">
    <property type="entry name" value="Rev_trsase/Diguanyl_cyclase"/>
</dbReference>
<feature type="transmembrane region" description="Helical" evidence="1">
    <location>
        <begin position="131"/>
        <end position="151"/>
    </location>
</feature>
<keyword evidence="4" id="KW-1185">Reference proteome</keyword>
<dbReference type="Proteomes" id="UP000598174">
    <property type="component" value="Unassembled WGS sequence"/>
</dbReference>
<keyword evidence="1" id="KW-0812">Transmembrane</keyword>
<organism evidence="3 4">
    <name type="scientific">Paractinoplanes ferrugineus</name>
    <dbReference type="NCBI Taxonomy" id="113564"/>
    <lineage>
        <taxon>Bacteria</taxon>
        <taxon>Bacillati</taxon>
        <taxon>Actinomycetota</taxon>
        <taxon>Actinomycetes</taxon>
        <taxon>Micromonosporales</taxon>
        <taxon>Micromonosporaceae</taxon>
        <taxon>Paractinoplanes</taxon>
    </lineage>
</organism>
<dbReference type="SUPFAM" id="SSF55073">
    <property type="entry name" value="Nucleotide cyclase"/>
    <property type="match status" value="1"/>
</dbReference>
<feature type="transmembrane region" description="Helical" evidence="1">
    <location>
        <begin position="163"/>
        <end position="183"/>
    </location>
</feature>
<dbReference type="InterPro" id="IPR000160">
    <property type="entry name" value="GGDEF_dom"/>
</dbReference>
<feature type="transmembrane region" description="Helical" evidence="1">
    <location>
        <begin position="102"/>
        <end position="119"/>
    </location>
</feature>
<evidence type="ECO:0000313" key="3">
    <source>
        <dbReference type="EMBL" id="GIE08884.1"/>
    </source>
</evidence>
<dbReference type="PANTHER" id="PTHR46663">
    <property type="entry name" value="DIGUANYLATE CYCLASE DGCT-RELATED"/>
    <property type="match status" value="1"/>
</dbReference>
<dbReference type="EMBL" id="BOMM01000003">
    <property type="protein sequence ID" value="GIE08884.1"/>
    <property type="molecule type" value="Genomic_DNA"/>
</dbReference>
<dbReference type="CDD" id="cd01949">
    <property type="entry name" value="GGDEF"/>
    <property type="match status" value="1"/>
</dbReference>
<dbReference type="NCBIfam" id="TIGR00254">
    <property type="entry name" value="GGDEF"/>
    <property type="match status" value="1"/>
</dbReference>
<feature type="domain" description="GGDEF" evidence="2">
    <location>
        <begin position="351"/>
        <end position="484"/>
    </location>
</feature>
<keyword evidence="1" id="KW-0472">Membrane</keyword>
<dbReference type="InterPro" id="IPR029787">
    <property type="entry name" value="Nucleotide_cyclase"/>
</dbReference>